<protein>
    <recommendedName>
        <fullName evidence="4">Protein kinase domain-containing protein</fullName>
    </recommendedName>
</protein>
<feature type="compositionally biased region" description="Low complexity" evidence="1">
    <location>
        <begin position="13"/>
        <end position="24"/>
    </location>
</feature>
<evidence type="ECO:0000256" key="1">
    <source>
        <dbReference type="SAM" id="MobiDB-lite"/>
    </source>
</evidence>
<sequence>MPHKESKSPNRYALLPTASSTPSATTTLTNDHHTFAHTMASPAPIRHQLNHARLQEVKALLKPFDELRNPASGRSSDTLRQHLEYLNLLELSDFFSVETCRVAFRYEALVQRRLCDYLGRTLLFADFCYERGEHGIVPGGNVRLMAFLTRCLLQMYSHHVCFSSFIMTCNMQLVLTATVSSRTDLSELGLSLVGLSKYNDQYLMVMEYASGGNLEQILSDQSVKFESLHDLYMRAFYICSALRRIHDIGLTHMAVKFKPDAQLANSESGSETS</sequence>
<dbReference type="InterPro" id="IPR011009">
    <property type="entry name" value="Kinase-like_dom_sf"/>
</dbReference>
<gene>
    <name evidence="2" type="ORF">BC936DRAFT_144707</name>
</gene>
<evidence type="ECO:0000313" key="3">
    <source>
        <dbReference type="Proteomes" id="UP000268093"/>
    </source>
</evidence>
<dbReference type="Proteomes" id="UP000268093">
    <property type="component" value="Unassembled WGS sequence"/>
</dbReference>
<evidence type="ECO:0000313" key="2">
    <source>
        <dbReference type="EMBL" id="RUP48332.1"/>
    </source>
</evidence>
<proteinExistence type="predicted"/>
<dbReference type="AlphaFoldDB" id="A0A433DBW4"/>
<dbReference type="Gene3D" id="1.10.510.10">
    <property type="entry name" value="Transferase(Phosphotransferase) domain 1"/>
    <property type="match status" value="1"/>
</dbReference>
<dbReference type="SUPFAM" id="SSF56112">
    <property type="entry name" value="Protein kinase-like (PK-like)"/>
    <property type="match status" value="1"/>
</dbReference>
<dbReference type="EMBL" id="RBNI01003470">
    <property type="protein sequence ID" value="RUP48332.1"/>
    <property type="molecule type" value="Genomic_DNA"/>
</dbReference>
<accession>A0A433DBW4</accession>
<reference evidence="2 3" key="1">
    <citation type="journal article" date="2018" name="New Phytol.">
        <title>Phylogenomics of Endogonaceae and evolution of mycorrhizas within Mucoromycota.</title>
        <authorList>
            <person name="Chang Y."/>
            <person name="Desiro A."/>
            <person name="Na H."/>
            <person name="Sandor L."/>
            <person name="Lipzen A."/>
            <person name="Clum A."/>
            <person name="Barry K."/>
            <person name="Grigoriev I.V."/>
            <person name="Martin F.M."/>
            <person name="Stajich J.E."/>
            <person name="Smith M.E."/>
            <person name="Bonito G."/>
            <person name="Spatafora J.W."/>
        </authorList>
    </citation>
    <scope>NUCLEOTIDE SEQUENCE [LARGE SCALE GENOMIC DNA]</scope>
    <source>
        <strain evidence="2 3">GMNB39</strain>
    </source>
</reference>
<keyword evidence="3" id="KW-1185">Reference proteome</keyword>
<evidence type="ECO:0008006" key="4">
    <source>
        <dbReference type="Google" id="ProtNLM"/>
    </source>
</evidence>
<comment type="caution">
    <text evidence="2">The sequence shown here is derived from an EMBL/GenBank/DDBJ whole genome shotgun (WGS) entry which is preliminary data.</text>
</comment>
<name>A0A433DBW4_9FUNG</name>
<feature type="region of interest" description="Disordered" evidence="1">
    <location>
        <begin position="1"/>
        <end position="24"/>
    </location>
</feature>
<organism evidence="2 3">
    <name type="scientific">Jimgerdemannia flammicorona</name>
    <dbReference type="NCBI Taxonomy" id="994334"/>
    <lineage>
        <taxon>Eukaryota</taxon>
        <taxon>Fungi</taxon>
        <taxon>Fungi incertae sedis</taxon>
        <taxon>Mucoromycota</taxon>
        <taxon>Mucoromycotina</taxon>
        <taxon>Endogonomycetes</taxon>
        <taxon>Endogonales</taxon>
        <taxon>Endogonaceae</taxon>
        <taxon>Jimgerdemannia</taxon>
    </lineage>
</organism>